<dbReference type="RefSeq" id="WP_139064677.1">
    <property type="nucleotide sequence ID" value="NZ_CP040812.1"/>
</dbReference>
<dbReference type="InterPro" id="IPR029026">
    <property type="entry name" value="tRNA_m1G_MTases_N"/>
</dbReference>
<name>A0A5B7X0G9_9FLAO</name>
<accession>A0A5B7X0G9</accession>
<dbReference type="Proteomes" id="UP000309016">
    <property type="component" value="Chromosome"/>
</dbReference>
<keyword evidence="1 4" id="KW-0489">Methyltransferase</keyword>
<dbReference type="GO" id="GO:0008173">
    <property type="term" value="F:RNA methyltransferase activity"/>
    <property type="evidence" value="ECO:0007669"/>
    <property type="project" value="InterPro"/>
</dbReference>
<dbReference type="Pfam" id="PF00588">
    <property type="entry name" value="SpoU_methylase"/>
    <property type="match status" value="1"/>
</dbReference>
<dbReference type="OrthoDB" id="9795352at2"/>
<dbReference type="GO" id="GO:0005829">
    <property type="term" value="C:cytosol"/>
    <property type="evidence" value="ECO:0007669"/>
    <property type="project" value="TreeGrafter"/>
</dbReference>
<gene>
    <name evidence="4" type="ORF">FHG64_01065</name>
</gene>
<sequence length="174" mass="19693">MSNQLSHKEHHSPGLKFPVVLLTDNLMGDANIGSLFRLADAFNIEKLVFCGTPINLNSNRLKKTARATYKTVAYEEWEDPVAAIRKYRQDGYISYGLEITNDSTQIDSIDFSNKEKIILIVGNERHGISPRLLDEVENKVHIRMFGHNSSMNVSQATGIAFYEITKTLPPLREK</sequence>
<organism evidence="4 5">
    <name type="scientific">Antarcticibacterium flavum</name>
    <dbReference type="NCBI Taxonomy" id="2058175"/>
    <lineage>
        <taxon>Bacteria</taxon>
        <taxon>Pseudomonadati</taxon>
        <taxon>Bacteroidota</taxon>
        <taxon>Flavobacteriia</taxon>
        <taxon>Flavobacteriales</taxon>
        <taxon>Flavobacteriaceae</taxon>
        <taxon>Antarcticibacterium</taxon>
    </lineage>
</organism>
<keyword evidence="2 4" id="KW-0808">Transferase</keyword>
<dbReference type="CDD" id="cd18082">
    <property type="entry name" value="SpoU-like_family"/>
    <property type="match status" value="1"/>
</dbReference>
<dbReference type="EMBL" id="CP040812">
    <property type="protein sequence ID" value="QCY68101.1"/>
    <property type="molecule type" value="Genomic_DNA"/>
</dbReference>
<dbReference type="GO" id="GO:0032259">
    <property type="term" value="P:methylation"/>
    <property type="evidence" value="ECO:0007669"/>
    <property type="project" value="UniProtKB-KW"/>
</dbReference>
<keyword evidence="5" id="KW-1185">Reference proteome</keyword>
<evidence type="ECO:0000313" key="4">
    <source>
        <dbReference type="EMBL" id="QCY68101.1"/>
    </source>
</evidence>
<dbReference type="Gene3D" id="3.40.1280.10">
    <property type="match status" value="1"/>
</dbReference>
<feature type="domain" description="tRNA/rRNA methyltransferase SpoU type" evidence="3">
    <location>
        <begin position="19"/>
        <end position="162"/>
    </location>
</feature>
<evidence type="ECO:0000256" key="2">
    <source>
        <dbReference type="ARBA" id="ARBA00022679"/>
    </source>
</evidence>
<reference evidence="4 5" key="1">
    <citation type="submission" date="2019-06" db="EMBL/GenBank/DDBJ databases">
        <title>Complete genome sequence of Antarcticibacterium flavum KCTC 52984T from an Antarctic marine sediment.</title>
        <authorList>
            <person name="Lee Y.M."/>
            <person name="Shin S.C."/>
        </authorList>
    </citation>
    <scope>NUCLEOTIDE SEQUENCE [LARGE SCALE GENOMIC DNA]</scope>
    <source>
        <strain evidence="4 5">KCTC 52984</strain>
    </source>
</reference>
<protein>
    <submittedName>
        <fullName evidence="4">TrmH family RNA methyltransferase</fullName>
    </submittedName>
</protein>
<dbReference type="AlphaFoldDB" id="A0A5B7X0G9"/>
<proteinExistence type="predicted"/>
<dbReference type="KEGG" id="afla:FHG64_01065"/>
<dbReference type="InterPro" id="IPR001537">
    <property type="entry name" value="SpoU_MeTrfase"/>
</dbReference>
<dbReference type="GO" id="GO:0003723">
    <property type="term" value="F:RNA binding"/>
    <property type="evidence" value="ECO:0007669"/>
    <property type="project" value="InterPro"/>
</dbReference>
<dbReference type="InterPro" id="IPR004441">
    <property type="entry name" value="rRNA_MeTrfase_TrmH"/>
</dbReference>
<dbReference type="PANTHER" id="PTHR46429">
    <property type="entry name" value="23S RRNA (GUANOSINE-2'-O-)-METHYLTRANSFERASE RLMB"/>
    <property type="match status" value="1"/>
</dbReference>
<dbReference type="GO" id="GO:0006396">
    <property type="term" value="P:RNA processing"/>
    <property type="evidence" value="ECO:0007669"/>
    <property type="project" value="InterPro"/>
</dbReference>
<dbReference type="SUPFAM" id="SSF75217">
    <property type="entry name" value="alpha/beta knot"/>
    <property type="match status" value="1"/>
</dbReference>
<evidence type="ECO:0000259" key="3">
    <source>
        <dbReference type="Pfam" id="PF00588"/>
    </source>
</evidence>
<dbReference type="InterPro" id="IPR029028">
    <property type="entry name" value="Alpha/beta_knot_MTases"/>
</dbReference>
<dbReference type="PANTHER" id="PTHR46429:SF1">
    <property type="entry name" value="23S RRNA (GUANOSINE-2'-O-)-METHYLTRANSFERASE RLMB"/>
    <property type="match status" value="1"/>
</dbReference>
<evidence type="ECO:0000313" key="5">
    <source>
        <dbReference type="Proteomes" id="UP000309016"/>
    </source>
</evidence>
<evidence type="ECO:0000256" key="1">
    <source>
        <dbReference type="ARBA" id="ARBA00022603"/>
    </source>
</evidence>